<accession>A0ABY2TR11</accession>
<comment type="caution">
    <text evidence="1">The sequence shown here is derived from an EMBL/GenBank/DDBJ whole genome shotgun (WGS) entry which is preliminary data.</text>
</comment>
<dbReference type="RefSeq" id="WP_137998944.1">
    <property type="nucleotide sequence ID" value="NZ_SJDU01000298.1"/>
</dbReference>
<gene>
    <name evidence="1" type="ORF">EZH24_09650</name>
</gene>
<evidence type="ECO:0000313" key="1">
    <source>
        <dbReference type="EMBL" id="TKZ31729.1"/>
    </source>
</evidence>
<keyword evidence="2" id="KW-1185">Reference proteome</keyword>
<dbReference type="Proteomes" id="UP000310168">
    <property type="component" value="Unassembled WGS sequence"/>
</dbReference>
<name>A0ABY2TR11_9SPIR</name>
<evidence type="ECO:0000313" key="2">
    <source>
        <dbReference type="Proteomes" id="UP000310168"/>
    </source>
</evidence>
<reference evidence="1 2" key="1">
    <citation type="journal article" date="2019" name="Anaerobe">
        <title>Brachyspira catarrhinii sp. nov., an anaerobic intestinal spirochaete isolated from vervet monkeys may have been misidentified as Brachyspira aalborgi in previous studies.</title>
        <authorList>
            <person name="Phillips N.D."/>
            <person name="La T."/>
            <person name="Hampson D.J."/>
        </authorList>
    </citation>
    <scope>NUCLEOTIDE SEQUENCE [LARGE SCALE GENOMIC DNA]</scope>
    <source>
        <strain evidence="1 2">Z12</strain>
    </source>
</reference>
<proteinExistence type="predicted"/>
<sequence length="326" mass="39990">MNIFIFFVFFNFLFSEETLKDKMDSHIEETKLKWRYNPFRYETYKRIYGWLDPDAYITRYWIGDIFNIEEMYPKYEYRFDKMQFYHQPTLATEINPIDFLYKDIHRFRIGVGFLTHFFLSIYKPNFEIYYGESLFFGTYMQTELYFDYIYNDSLRFRFSPVRHICSHIGGDILGDSELYDRNTEEFRDSAMEQMHFSLHYNYGYFTFYGGFSFAMTGFKESNFVNLFKMFYGTDFRFPIWGEISLIAGFYVAADYDRINTIYRKENFKQYKILDTYDKFYPYVSVGIGFEIYRFTVGMKYEFNRSRHLYAYKKMESKLGFEATLFF</sequence>
<organism evidence="1 2">
    <name type="scientific">Brachyspira catarrhinii</name>
    <dbReference type="NCBI Taxonomy" id="2528966"/>
    <lineage>
        <taxon>Bacteria</taxon>
        <taxon>Pseudomonadati</taxon>
        <taxon>Spirochaetota</taxon>
        <taxon>Spirochaetia</taxon>
        <taxon>Brachyspirales</taxon>
        <taxon>Brachyspiraceae</taxon>
        <taxon>Brachyspira</taxon>
    </lineage>
</organism>
<dbReference type="EMBL" id="SJDU01000298">
    <property type="protein sequence ID" value="TKZ31729.1"/>
    <property type="molecule type" value="Genomic_DNA"/>
</dbReference>
<protein>
    <submittedName>
        <fullName evidence="1">Uncharacterized protein</fullName>
    </submittedName>
</protein>